<dbReference type="EMBL" id="ACSE01000015">
    <property type="protein sequence ID" value="EFD88636.1"/>
    <property type="molecule type" value="Genomic_DNA"/>
</dbReference>
<dbReference type="AlphaFoldDB" id="D3L906"/>
<name>D3L906_OENOE</name>
<evidence type="ECO:0000313" key="1">
    <source>
        <dbReference type="EMBL" id="EFD88636.1"/>
    </source>
</evidence>
<gene>
    <name evidence="1" type="ORF">AWRIB429_0836</name>
</gene>
<comment type="caution">
    <text evidence="1">The sequence shown here is derived from an EMBL/GenBank/DDBJ whole genome shotgun (WGS) entry which is preliminary data.</text>
</comment>
<reference evidence="1 2" key="1">
    <citation type="journal article" date="2010" name="Appl. Microbiol. Biotechnol.">
        <title>Genotypic diversity in Oenococcus oeni by high-density microarray comparative genome hybridization and whole genome sequencing.</title>
        <authorList>
            <person name="Borneman A.R."/>
            <person name="Bartowsky E.J."/>
            <person name="McCarthy J."/>
            <person name="Chambers P.J."/>
        </authorList>
    </citation>
    <scope>NUCLEOTIDE SEQUENCE [LARGE SCALE GENOMIC DNA]</scope>
    <source>
        <strain evidence="1 2">AWRIB429</strain>
    </source>
</reference>
<evidence type="ECO:0000313" key="2">
    <source>
        <dbReference type="Proteomes" id="UP000003075"/>
    </source>
</evidence>
<accession>D3L906</accession>
<dbReference type="Proteomes" id="UP000003075">
    <property type="component" value="Unassembled WGS sequence"/>
</dbReference>
<proteinExistence type="predicted"/>
<protein>
    <submittedName>
        <fullName evidence="1">Uncharacterized protein</fullName>
    </submittedName>
</protein>
<organism evidence="1 2">
    <name type="scientific">Oenococcus oeni AWRIB429</name>
    <dbReference type="NCBI Taxonomy" id="655225"/>
    <lineage>
        <taxon>Bacteria</taxon>
        <taxon>Bacillati</taxon>
        <taxon>Bacillota</taxon>
        <taxon>Bacilli</taxon>
        <taxon>Lactobacillales</taxon>
        <taxon>Lactobacillaceae</taxon>
        <taxon>Oenococcus</taxon>
    </lineage>
</organism>
<sequence>MSVYLDHRPLKDSSGDSIKFFKFDWIFLFKKYSVCQLLNK</sequence>